<organism evidence="1 2">
    <name type="scientific">Thermoactinomyces intermedius</name>
    <dbReference type="NCBI Taxonomy" id="2024"/>
    <lineage>
        <taxon>Bacteria</taxon>
        <taxon>Bacillati</taxon>
        <taxon>Bacillota</taxon>
        <taxon>Bacilli</taxon>
        <taxon>Bacillales</taxon>
        <taxon>Thermoactinomycetaceae</taxon>
        <taxon>Thermoactinomyces</taxon>
    </lineage>
</organism>
<dbReference type="SUPFAM" id="SSF52540">
    <property type="entry name" value="P-loop containing nucleoside triphosphate hydrolases"/>
    <property type="match status" value="1"/>
</dbReference>
<dbReference type="Proteomes" id="UP000633619">
    <property type="component" value="Unassembled WGS sequence"/>
</dbReference>
<sequence length="180" mass="20914">MEMRIALTGKAGAGKDSVADLLVENCGFERLAFADALKEFDRQIFGESKVKNRRRLQELGQLCRKFDEEVWIKHLDKKLEQAGERVVITDLRQMNEYEFCKRKGFVIVKVHADDDVRLERLKARGDNFQPEDLRHETELAVDDIPYDQLIDNNGDYEALVVQVLMLINSYANKLNSWRLP</sequence>
<dbReference type="AlphaFoldDB" id="A0A8I1DB68"/>
<name>A0A8I1DB68_THEIN</name>
<dbReference type="Pfam" id="PF13238">
    <property type="entry name" value="AAA_18"/>
    <property type="match status" value="1"/>
</dbReference>
<protein>
    <submittedName>
        <fullName evidence="1">AAA family ATPase</fullName>
    </submittedName>
</protein>
<comment type="caution">
    <text evidence="1">The sequence shown here is derived from an EMBL/GenBank/DDBJ whole genome shotgun (WGS) entry which is preliminary data.</text>
</comment>
<dbReference type="Gene3D" id="3.40.50.300">
    <property type="entry name" value="P-loop containing nucleotide triphosphate hydrolases"/>
    <property type="match status" value="1"/>
</dbReference>
<accession>A0A8I1DB68</accession>
<gene>
    <name evidence="1" type="ORF">I8U20_01790</name>
</gene>
<dbReference type="InterPro" id="IPR027417">
    <property type="entry name" value="P-loop_NTPase"/>
</dbReference>
<reference evidence="1 2" key="1">
    <citation type="submission" date="2020-12" db="EMBL/GenBank/DDBJ databases">
        <title>WGS of Thermoactinomyces spp.</title>
        <authorList>
            <person name="Cheng K."/>
        </authorList>
    </citation>
    <scope>NUCLEOTIDE SEQUENCE [LARGE SCALE GENOMIC DNA]</scope>
    <source>
        <strain evidence="2">CICC 10671\DSM 43846</strain>
    </source>
</reference>
<evidence type="ECO:0000313" key="2">
    <source>
        <dbReference type="Proteomes" id="UP000633619"/>
    </source>
</evidence>
<dbReference type="PANTHER" id="PTHR41930:SF1">
    <property type="entry name" value="DEPHOSPHO-COA KINASE"/>
    <property type="match status" value="1"/>
</dbReference>
<keyword evidence="2" id="KW-1185">Reference proteome</keyword>
<dbReference type="PANTHER" id="PTHR41930">
    <property type="entry name" value="UPF0200 PROTEIN MJ1399"/>
    <property type="match status" value="1"/>
</dbReference>
<dbReference type="RefSeq" id="WP_181729183.1">
    <property type="nucleotide sequence ID" value="NZ_JACEIR010000001.1"/>
</dbReference>
<dbReference type="EMBL" id="JAECVW010000001">
    <property type="protein sequence ID" value="MBH8594058.1"/>
    <property type="molecule type" value="Genomic_DNA"/>
</dbReference>
<proteinExistence type="predicted"/>
<evidence type="ECO:0000313" key="1">
    <source>
        <dbReference type="EMBL" id="MBH8594058.1"/>
    </source>
</evidence>